<dbReference type="InterPro" id="IPR002611">
    <property type="entry name" value="IstB_ATP-bd"/>
</dbReference>
<dbReference type="InterPro" id="IPR047661">
    <property type="entry name" value="IstB"/>
</dbReference>
<reference evidence="7" key="2">
    <citation type="submission" date="2019-03" db="EMBL/GenBank/DDBJ databases">
        <authorList>
            <person name="Zhao Y."/>
            <person name="Du Z."/>
        </authorList>
    </citation>
    <scope>NUCLEOTIDE SEQUENCE</scope>
    <source>
        <strain evidence="7">JCM30602</strain>
    </source>
</reference>
<evidence type="ECO:0000313" key="6">
    <source>
        <dbReference type="EMBL" id="TDH61209.1"/>
    </source>
</evidence>
<sequence length="272" mass="30327">MNDSITVDAARLPLLLQELRLPTIAAMWQQFTARADREGWPAAQLLATLAELELADRARRRVQRHLVEARLPPGKTLGSLDFHAIPMVSHAHVSALATGDAWLDKGSNILLFGPSGSGKSHLAAAIGHALVENGYRVLFTRATDLVQRLQTARQALALESAVEKLDKYHLVILDDLCYVRRDQAETSVLFEMIAARYERRSLLVTSNQPFGEWTSVFPDAAMTLAAVDRLVHHSTILEMNVESYRKRAAATRQNRWKASDNKRDTRTTTPQG</sequence>
<evidence type="ECO:0000313" key="8">
    <source>
        <dbReference type="Proteomes" id="UP000295096"/>
    </source>
</evidence>
<dbReference type="AlphaFoldDB" id="A0A4R5QE47"/>
<keyword evidence="3" id="KW-0067">ATP-binding</keyword>
<dbReference type="EMBL" id="SMSJ01000024">
    <property type="protein sequence ID" value="TDH61209.1"/>
    <property type="molecule type" value="Genomic_DNA"/>
</dbReference>
<proteinExistence type="inferred from homology"/>
<dbReference type="Gene3D" id="3.40.50.300">
    <property type="entry name" value="P-loop containing nucleotide triphosphate hydrolases"/>
    <property type="match status" value="1"/>
</dbReference>
<dbReference type="PIRSF" id="PIRSF003073">
    <property type="entry name" value="DNAC_TnpB_IstB"/>
    <property type="match status" value="1"/>
</dbReference>
<keyword evidence="2" id="KW-0547">Nucleotide-binding</keyword>
<dbReference type="Pfam" id="PF01695">
    <property type="entry name" value="IstB_IS21"/>
    <property type="match status" value="1"/>
</dbReference>
<name>A0A4R5QE47_9PROT</name>
<evidence type="ECO:0000256" key="1">
    <source>
        <dbReference type="ARBA" id="ARBA00008059"/>
    </source>
</evidence>
<dbReference type="InterPro" id="IPR028350">
    <property type="entry name" value="DNAC/IstB-like"/>
</dbReference>
<accession>A0A4R5QE47</accession>
<dbReference type="NCBIfam" id="NF006038">
    <property type="entry name" value="PRK08181.1"/>
    <property type="match status" value="1"/>
</dbReference>
<reference evidence="7 8" key="1">
    <citation type="journal article" date="2016" name="J. Microbiol.">
        <title>Dankookia rubra gen. nov., sp. nov., an alphaproteobacterium isolated from sediment of a shallow stream.</title>
        <authorList>
            <person name="Kim W.H."/>
            <person name="Kim D.H."/>
            <person name="Kang K."/>
            <person name="Ahn T.Y."/>
        </authorList>
    </citation>
    <scope>NUCLEOTIDE SEQUENCE [LARGE SCALE GENOMIC DNA]</scope>
    <source>
        <strain evidence="7 8">JCM30602</strain>
    </source>
</reference>
<evidence type="ECO:0000259" key="5">
    <source>
        <dbReference type="SMART" id="SM00382"/>
    </source>
</evidence>
<keyword evidence="8" id="KW-1185">Reference proteome</keyword>
<dbReference type="InterPro" id="IPR027417">
    <property type="entry name" value="P-loop_NTPase"/>
</dbReference>
<dbReference type="CDD" id="cd00009">
    <property type="entry name" value="AAA"/>
    <property type="match status" value="1"/>
</dbReference>
<evidence type="ECO:0000256" key="2">
    <source>
        <dbReference type="ARBA" id="ARBA00022741"/>
    </source>
</evidence>
<dbReference type="PANTHER" id="PTHR30050">
    <property type="entry name" value="CHROMOSOMAL REPLICATION INITIATOR PROTEIN DNAA"/>
    <property type="match status" value="1"/>
</dbReference>
<dbReference type="GO" id="GO:0006260">
    <property type="term" value="P:DNA replication"/>
    <property type="evidence" value="ECO:0007669"/>
    <property type="project" value="TreeGrafter"/>
</dbReference>
<comment type="similarity">
    <text evidence="1">Belongs to the IS21/IS1162 putative ATP-binding protein family.</text>
</comment>
<protein>
    <submittedName>
        <fullName evidence="7">DUF815 domain-containing protein</fullName>
    </submittedName>
</protein>
<dbReference type="OrthoDB" id="8150723at2"/>
<feature type="compositionally biased region" description="Basic and acidic residues" evidence="4">
    <location>
        <begin position="257"/>
        <end position="266"/>
    </location>
</feature>
<evidence type="ECO:0000313" key="7">
    <source>
        <dbReference type="EMBL" id="TDH61246.1"/>
    </source>
</evidence>
<dbReference type="NCBIfam" id="NF038214">
    <property type="entry name" value="IS21_help_AAA"/>
    <property type="match status" value="1"/>
</dbReference>
<dbReference type="Proteomes" id="UP000295096">
    <property type="component" value="Unassembled WGS sequence"/>
</dbReference>
<dbReference type="SMART" id="SM00382">
    <property type="entry name" value="AAA"/>
    <property type="match status" value="1"/>
</dbReference>
<dbReference type="PANTHER" id="PTHR30050:SF4">
    <property type="entry name" value="ATP-BINDING PROTEIN RV3427C IN INSERTION SEQUENCE-RELATED"/>
    <property type="match status" value="1"/>
</dbReference>
<dbReference type="GO" id="GO:0005524">
    <property type="term" value="F:ATP binding"/>
    <property type="evidence" value="ECO:0007669"/>
    <property type="project" value="UniProtKB-KW"/>
</dbReference>
<dbReference type="EMBL" id="SMSJ01000024">
    <property type="protein sequence ID" value="TDH61246.1"/>
    <property type="molecule type" value="Genomic_DNA"/>
</dbReference>
<organism evidence="7 8">
    <name type="scientific">Dankookia rubra</name>
    <dbReference type="NCBI Taxonomy" id="1442381"/>
    <lineage>
        <taxon>Bacteria</taxon>
        <taxon>Pseudomonadati</taxon>
        <taxon>Pseudomonadota</taxon>
        <taxon>Alphaproteobacteria</taxon>
        <taxon>Acetobacterales</taxon>
        <taxon>Roseomonadaceae</taxon>
        <taxon>Dankookia</taxon>
    </lineage>
</organism>
<dbReference type="SUPFAM" id="SSF52540">
    <property type="entry name" value="P-loop containing nucleoside triphosphate hydrolases"/>
    <property type="match status" value="1"/>
</dbReference>
<feature type="region of interest" description="Disordered" evidence="4">
    <location>
        <begin position="252"/>
        <end position="272"/>
    </location>
</feature>
<gene>
    <name evidence="6" type="ORF">E2C06_17695</name>
    <name evidence="7" type="ORF">E2C06_17915</name>
</gene>
<dbReference type="InterPro" id="IPR003593">
    <property type="entry name" value="AAA+_ATPase"/>
</dbReference>
<evidence type="ECO:0000256" key="3">
    <source>
        <dbReference type="ARBA" id="ARBA00022840"/>
    </source>
</evidence>
<dbReference type="RefSeq" id="WP_133289950.1">
    <property type="nucleotide sequence ID" value="NZ_SMSJ01000024.1"/>
</dbReference>
<feature type="domain" description="AAA+ ATPase" evidence="5">
    <location>
        <begin position="105"/>
        <end position="237"/>
    </location>
</feature>
<evidence type="ECO:0000256" key="4">
    <source>
        <dbReference type="SAM" id="MobiDB-lite"/>
    </source>
</evidence>
<comment type="caution">
    <text evidence="7">The sequence shown here is derived from an EMBL/GenBank/DDBJ whole genome shotgun (WGS) entry which is preliminary data.</text>
</comment>